<dbReference type="AlphaFoldDB" id="A0AAF3J6V2"/>
<evidence type="ECO:0000313" key="1">
    <source>
        <dbReference type="Proteomes" id="UP000887575"/>
    </source>
</evidence>
<reference evidence="2" key="1">
    <citation type="submission" date="2024-02" db="UniProtKB">
        <authorList>
            <consortium name="WormBaseParasite"/>
        </authorList>
    </citation>
    <scope>IDENTIFICATION</scope>
</reference>
<dbReference type="Proteomes" id="UP000887575">
    <property type="component" value="Unassembled WGS sequence"/>
</dbReference>
<protein>
    <submittedName>
        <fullName evidence="2">Uncharacterized protein</fullName>
    </submittedName>
</protein>
<keyword evidence="1" id="KW-1185">Reference proteome</keyword>
<accession>A0AAF3J6V2</accession>
<name>A0AAF3J6V2_9BILA</name>
<sequence>MLSTATGIQADNLLRNDLAKFQKDFSTKIWSADRNKVKCLLQTSIKNYAKKLASLELSGETLAKFCQKFIQDSAHYLKSIFGATLDIGSLETELKVELRALKGFSLQARGRSDSSDVAQNNDLSQKGNWKELLVKRFIGKLAKHLQEDR</sequence>
<proteinExistence type="predicted"/>
<organism evidence="1 2">
    <name type="scientific">Mesorhabditis belari</name>
    <dbReference type="NCBI Taxonomy" id="2138241"/>
    <lineage>
        <taxon>Eukaryota</taxon>
        <taxon>Metazoa</taxon>
        <taxon>Ecdysozoa</taxon>
        <taxon>Nematoda</taxon>
        <taxon>Chromadorea</taxon>
        <taxon>Rhabditida</taxon>
        <taxon>Rhabditina</taxon>
        <taxon>Rhabditomorpha</taxon>
        <taxon>Rhabditoidea</taxon>
        <taxon>Rhabditidae</taxon>
        <taxon>Mesorhabditinae</taxon>
        <taxon>Mesorhabditis</taxon>
    </lineage>
</organism>
<dbReference type="WBParaSite" id="MBELARI_LOCUS19885">
    <property type="protein sequence ID" value="MBELARI_LOCUS19885"/>
    <property type="gene ID" value="MBELARI_LOCUS19885"/>
</dbReference>
<evidence type="ECO:0000313" key="2">
    <source>
        <dbReference type="WBParaSite" id="MBELARI_LOCUS19885"/>
    </source>
</evidence>